<keyword evidence="2" id="KW-1185">Reference proteome</keyword>
<dbReference type="RefSeq" id="WP_165474512.1">
    <property type="nucleotide sequence ID" value="NZ_CAAAHZ010000005.1"/>
</dbReference>
<dbReference type="STRING" id="45068.Llon_0007"/>
<comment type="caution">
    <text evidence="1">The sequence shown here is derived from an EMBL/GenBank/DDBJ whole genome shotgun (WGS) entry which is preliminary data.</text>
</comment>
<dbReference type="AlphaFoldDB" id="A0A0W0VSQ0"/>
<gene>
    <name evidence="1" type="ORF">Llon_0007</name>
</gene>
<evidence type="ECO:0000313" key="1">
    <source>
        <dbReference type="EMBL" id="KTD23122.1"/>
    </source>
</evidence>
<proteinExistence type="predicted"/>
<organism evidence="1 2">
    <name type="scientific">Legionella londiniensis</name>
    <dbReference type="NCBI Taxonomy" id="45068"/>
    <lineage>
        <taxon>Bacteria</taxon>
        <taxon>Pseudomonadati</taxon>
        <taxon>Pseudomonadota</taxon>
        <taxon>Gammaproteobacteria</taxon>
        <taxon>Legionellales</taxon>
        <taxon>Legionellaceae</taxon>
        <taxon>Legionella</taxon>
    </lineage>
</organism>
<dbReference type="PATRIC" id="fig|45068.5.peg.8"/>
<reference evidence="1 2" key="1">
    <citation type="submission" date="2015-11" db="EMBL/GenBank/DDBJ databases">
        <title>Genomic analysis of 38 Legionella species identifies large and diverse effector repertoires.</title>
        <authorList>
            <person name="Burstein D."/>
            <person name="Amaro F."/>
            <person name="Zusman T."/>
            <person name="Lifshitz Z."/>
            <person name="Cohen O."/>
            <person name="Gilbert J.A."/>
            <person name="Pupko T."/>
            <person name="Shuman H.A."/>
            <person name="Segal G."/>
        </authorList>
    </citation>
    <scope>NUCLEOTIDE SEQUENCE [LARGE SCALE GENOMIC DNA]</scope>
    <source>
        <strain evidence="1 2">ATCC 49505</strain>
    </source>
</reference>
<protein>
    <submittedName>
        <fullName evidence="1">Uncharacterized protein</fullName>
    </submittedName>
</protein>
<accession>A0A0W0VSQ0</accession>
<dbReference type="Proteomes" id="UP000054997">
    <property type="component" value="Unassembled WGS sequence"/>
</dbReference>
<dbReference type="EMBL" id="LNYK01000001">
    <property type="protein sequence ID" value="KTD23122.1"/>
    <property type="molecule type" value="Genomic_DNA"/>
</dbReference>
<name>A0A0W0VSQ0_9GAMM</name>
<sequence>MRKVFRLLGVVLDAITDIMDEKPKRQYIPVYEAREKFEKGMISMREYNETFENNNGI</sequence>
<evidence type="ECO:0000313" key="2">
    <source>
        <dbReference type="Proteomes" id="UP000054997"/>
    </source>
</evidence>